<proteinExistence type="predicted"/>
<organism evidence="4 5">
    <name type="scientific">Guyanagaster necrorhizus</name>
    <dbReference type="NCBI Taxonomy" id="856835"/>
    <lineage>
        <taxon>Eukaryota</taxon>
        <taxon>Fungi</taxon>
        <taxon>Dikarya</taxon>
        <taxon>Basidiomycota</taxon>
        <taxon>Agaricomycotina</taxon>
        <taxon>Agaricomycetes</taxon>
        <taxon>Agaricomycetidae</taxon>
        <taxon>Agaricales</taxon>
        <taxon>Marasmiineae</taxon>
        <taxon>Physalacriaceae</taxon>
        <taxon>Guyanagaster</taxon>
    </lineage>
</organism>
<evidence type="ECO:0000313" key="4">
    <source>
        <dbReference type="EMBL" id="KAG7441929.1"/>
    </source>
</evidence>
<gene>
    <name evidence="4" type="ORF">BT62DRAFT_1041661</name>
</gene>
<comment type="subcellular location">
    <subcellularLocation>
        <location evidence="1">Mitochondrion</location>
    </subcellularLocation>
</comment>
<evidence type="ECO:0000256" key="1">
    <source>
        <dbReference type="ARBA" id="ARBA00004173"/>
    </source>
</evidence>
<dbReference type="SUPFAM" id="SSF52467">
    <property type="entry name" value="DHS-like NAD/FAD-binding domain"/>
    <property type="match status" value="1"/>
</dbReference>
<dbReference type="Proteomes" id="UP000812287">
    <property type="component" value="Unassembled WGS sequence"/>
</dbReference>
<dbReference type="GeneID" id="66100725"/>
<comment type="caution">
    <text evidence="4">The sequence shown here is derived from an EMBL/GenBank/DDBJ whole genome shotgun (WGS) entry which is preliminary data.</text>
</comment>
<dbReference type="AlphaFoldDB" id="A0A9P7VL60"/>
<accession>A0A9P7VL60</accession>
<dbReference type="Gene3D" id="3.30.1600.10">
    <property type="entry name" value="SIR2/SIRT2 'Small Domain"/>
    <property type="match status" value="1"/>
</dbReference>
<keyword evidence="3" id="KW-0496">Mitochondrion</keyword>
<dbReference type="InterPro" id="IPR029035">
    <property type="entry name" value="DHS-like_NAD/FAD-binding_dom"/>
</dbReference>
<keyword evidence="2" id="KW-0808">Transferase</keyword>
<sequence>MKDFHETDIWYPIEMYGCSSTLSVPLMAATFAKQTTALSSIRLSKTLSASSKLGPEPVVRWSDLPRCLKCSQLCRPRVVWFGERLHGIHEIIRHL</sequence>
<reference evidence="4" key="1">
    <citation type="submission" date="2020-11" db="EMBL/GenBank/DDBJ databases">
        <title>Adaptations for nitrogen fixation in a non-lichenized fungal sporocarp promotes dispersal by wood-feeding termites.</title>
        <authorList>
            <consortium name="DOE Joint Genome Institute"/>
            <person name="Koch R.A."/>
            <person name="Yoon G."/>
            <person name="Arayal U."/>
            <person name="Lail K."/>
            <person name="Amirebrahimi M."/>
            <person name="Labutti K."/>
            <person name="Lipzen A."/>
            <person name="Riley R."/>
            <person name="Barry K."/>
            <person name="Henrissat B."/>
            <person name="Grigoriev I.V."/>
            <person name="Herr J.R."/>
            <person name="Aime M.C."/>
        </authorList>
    </citation>
    <scope>NUCLEOTIDE SEQUENCE</scope>
    <source>
        <strain evidence="4">MCA 3950</strain>
    </source>
</reference>
<dbReference type="InterPro" id="IPR026591">
    <property type="entry name" value="Sirtuin_cat_small_dom_sf"/>
</dbReference>
<evidence type="ECO:0000256" key="3">
    <source>
        <dbReference type="ARBA" id="ARBA00023128"/>
    </source>
</evidence>
<dbReference type="GO" id="GO:0005739">
    <property type="term" value="C:mitochondrion"/>
    <property type="evidence" value="ECO:0007669"/>
    <property type="project" value="UniProtKB-SubCell"/>
</dbReference>
<dbReference type="GO" id="GO:0016740">
    <property type="term" value="F:transferase activity"/>
    <property type="evidence" value="ECO:0007669"/>
    <property type="project" value="UniProtKB-KW"/>
</dbReference>
<name>A0A9P7VL60_9AGAR</name>
<evidence type="ECO:0000313" key="5">
    <source>
        <dbReference type="Proteomes" id="UP000812287"/>
    </source>
</evidence>
<dbReference type="OrthoDB" id="424302at2759"/>
<dbReference type="RefSeq" id="XP_043035429.1">
    <property type="nucleotide sequence ID" value="XM_043178435.1"/>
</dbReference>
<protein>
    <submittedName>
        <fullName evidence="4">Uncharacterized protein</fullName>
    </submittedName>
</protein>
<evidence type="ECO:0000256" key="2">
    <source>
        <dbReference type="ARBA" id="ARBA00022679"/>
    </source>
</evidence>
<keyword evidence="5" id="KW-1185">Reference proteome</keyword>
<dbReference type="EMBL" id="MU250555">
    <property type="protein sequence ID" value="KAG7441929.1"/>
    <property type="molecule type" value="Genomic_DNA"/>
</dbReference>